<reference evidence="6 7" key="1">
    <citation type="submission" date="2019-02" db="EMBL/GenBank/DDBJ databases">
        <title>Genome sequencing of the rare red list fungi Bondarzewia mesenterica.</title>
        <authorList>
            <person name="Buettner E."/>
            <person name="Kellner H."/>
        </authorList>
    </citation>
    <scope>NUCLEOTIDE SEQUENCE [LARGE SCALE GENOMIC DNA]</scope>
    <source>
        <strain evidence="6 7">DSM 108281</strain>
    </source>
</reference>
<dbReference type="InterPro" id="IPR016197">
    <property type="entry name" value="Chromo-like_dom_sf"/>
</dbReference>
<proteinExistence type="predicted"/>
<dbReference type="InterPro" id="IPR027417">
    <property type="entry name" value="P-loop_NTPase"/>
</dbReference>
<dbReference type="GO" id="GO:0016887">
    <property type="term" value="F:ATP hydrolysis activity"/>
    <property type="evidence" value="ECO:0007669"/>
    <property type="project" value="TreeGrafter"/>
</dbReference>
<keyword evidence="2" id="KW-0677">Repeat</keyword>
<evidence type="ECO:0000256" key="1">
    <source>
        <dbReference type="ARBA" id="ARBA00022490"/>
    </source>
</evidence>
<keyword evidence="1" id="KW-0963">Cytoplasm</keyword>
<dbReference type="PANTHER" id="PTHR19211:SF5">
    <property type="entry name" value="ELONGATION FACTOR 3A-RELATED"/>
    <property type="match status" value="1"/>
</dbReference>
<feature type="repeat" description="HEAT" evidence="4">
    <location>
        <begin position="69"/>
        <end position="107"/>
    </location>
</feature>
<dbReference type="InterPro" id="IPR015688">
    <property type="entry name" value="eEF3_ABC2_chromodomain-like"/>
</dbReference>
<dbReference type="PROSITE" id="PS50077">
    <property type="entry name" value="HEAT_REPEAT"/>
    <property type="match status" value="1"/>
</dbReference>
<dbReference type="InterPro" id="IPR050611">
    <property type="entry name" value="ABCF"/>
</dbReference>
<feature type="region of interest" description="Disordered" evidence="5">
    <location>
        <begin position="796"/>
        <end position="819"/>
    </location>
</feature>
<evidence type="ECO:0000256" key="5">
    <source>
        <dbReference type="SAM" id="MobiDB-lite"/>
    </source>
</evidence>
<dbReference type="Gene3D" id="2.40.50.990">
    <property type="match status" value="1"/>
</dbReference>
<dbReference type="OrthoDB" id="2110130at2759"/>
<sequence>MPAARMAVEEAVRAYVSKANPWGTAFLLPALLHEIKTAGKWQVKTGSLAVLEQLVVSAPVQTAKLMPDIVPVLSEAIWDTKADVKKASRESLTKATALVSNKDIERFIPALIKALINPVEEVPNTIQLLSATTFVSEVDSPTLSLMVPLLSRGLSEKLTITKRKVAVIVDNMAKLVDSAVTVRPFIPKLLPGLIKVESTIGDPEARSVVGRAIATLRQAGEIPTGDGSDLPLVKQAESGQLAHSLISIYKKAGANPVPSVADEVTIYVARLAANLANTKIFDVPEWDILAPYLTFLAQNPESLTVAREWVVRSATEDADVGEALEDEEEGEDLCNCQFSLSSVVTATVFAIRTSSRRLPISRRGPTFYVEHDVDGSEEDTSVLQFILSDERILTDEEIVETLASMKLALARAMLFKADILLLDEPTNHLDVVNVAWLENYLTSLTHCTSIIVSHDSGFINNTITDVLHLNRFKLHRYRGNLESFVKQVPEAKSYYTLEAADDYKFKLPDPPLLEGVKTKKSLLKMRKVGFQYPTQPVQQLYDITLQSTLVRLLTGGMKPNKGGEVWKHPNLVMGYVAQHAFHHIDHHLDKTPSEYMLRRSLVVIEGQKRIIDEITNRKKLKQSYEYEVSFKGLSMSENIWLPHDELVKRGFEKKVIEVDTHEAQCLGFLRPLVRREIEQHFADFGLEPEFVSHNTMRGVSGDYLDRESLAAPIEALKVFEGGCSSSPTTVTSQSRSARRCGRCATVVLRFPGTTGLRVRAQGPALTRRTARRRTSTTLWVKVDNMKQKKIMSSEARKLKTERMARRRETKMSVTTSSDL</sequence>
<dbReference type="InterPro" id="IPR047038">
    <property type="entry name" value="eEF3_chromodomain-like_sf"/>
</dbReference>
<accession>A0A4S4M6U6</accession>
<evidence type="ECO:0008006" key="8">
    <source>
        <dbReference type="Google" id="ProtNLM"/>
    </source>
</evidence>
<evidence type="ECO:0000256" key="3">
    <source>
        <dbReference type="ARBA" id="ARBA00022801"/>
    </source>
</evidence>
<evidence type="ECO:0000256" key="2">
    <source>
        <dbReference type="ARBA" id="ARBA00022737"/>
    </source>
</evidence>
<keyword evidence="3" id="KW-0378">Hydrolase</keyword>
<dbReference type="InterPro" id="IPR011989">
    <property type="entry name" value="ARM-like"/>
</dbReference>
<dbReference type="Gene3D" id="3.40.50.300">
    <property type="entry name" value="P-loop containing nucleotide triphosphate hydrolases"/>
    <property type="match status" value="3"/>
</dbReference>
<dbReference type="EMBL" id="SGPL01000030">
    <property type="protein sequence ID" value="THH20061.1"/>
    <property type="molecule type" value="Genomic_DNA"/>
</dbReference>
<gene>
    <name evidence="6" type="ORF">EW146_g1232</name>
</gene>
<dbReference type="GO" id="GO:0003746">
    <property type="term" value="F:translation elongation factor activity"/>
    <property type="evidence" value="ECO:0007669"/>
    <property type="project" value="TreeGrafter"/>
</dbReference>
<dbReference type="SUPFAM" id="SSF54160">
    <property type="entry name" value="Chromo domain-like"/>
    <property type="match status" value="1"/>
</dbReference>
<dbReference type="AlphaFoldDB" id="A0A4S4M6U6"/>
<dbReference type="Proteomes" id="UP000310158">
    <property type="component" value="Unassembled WGS sequence"/>
</dbReference>
<evidence type="ECO:0000256" key="4">
    <source>
        <dbReference type="PROSITE-ProRule" id="PRU00103"/>
    </source>
</evidence>
<dbReference type="Gene3D" id="1.25.10.10">
    <property type="entry name" value="Leucine-rich Repeat Variant"/>
    <property type="match status" value="1"/>
</dbReference>
<dbReference type="PANTHER" id="PTHR19211">
    <property type="entry name" value="ATP-BINDING TRANSPORT PROTEIN-RELATED"/>
    <property type="match status" value="1"/>
</dbReference>
<dbReference type="CDD" id="cd18626">
    <property type="entry name" value="CD_eEF3"/>
    <property type="match status" value="1"/>
</dbReference>
<dbReference type="Pfam" id="PF24987">
    <property type="entry name" value="HEAT_EF3_N"/>
    <property type="match status" value="1"/>
</dbReference>
<dbReference type="InterPro" id="IPR021133">
    <property type="entry name" value="HEAT_type_2"/>
</dbReference>
<evidence type="ECO:0000313" key="6">
    <source>
        <dbReference type="EMBL" id="THH20061.1"/>
    </source>
</evidence>
<dbReference type="Pfam" id="PF24984">
    <property type="entry name" value="HEAT_EF3_GNC1"/>
    <property type="match status" value="1"/>
</dbReference>
<organism evidence="6 7">
    <name type="scientific">Bondarzewia mesenterica</name>
    <dbReference type="NCBI Taxonomy" id="1095465"/>
    <lineage>
        <taxon>Eukaryota</taxon>
        <taxon>Fungi</taxon>
        <taxon>Dikarya</taxon>
        <taxon>Basidiomycota</taxon>
        <taxon>Agaricomycotina</taxon>
        <taxon>Agaricomycetes</taxon>
        <taxon>Russulales</taxon>
        <taxon>Bondarzewiaceae</taxon>
        <taxon>Bondarzewia</taxon>
    </lineage>
</organism>
<comment type="caution">
    <text evidence="6">The sequence shown here is derived from an EMBL/GenBank/DDBJ whole genome shotgun (WGS) entry which is preliminary data.</text>
</comment>
<dbReference type="SUPFAM" id="SSF48371">
    <property type="entry name" value="ARM repeat"/>
    <property type="match status" value="1"/>
</dbReference>
<keyword evidence="7" id="KW-1185">Reference proteome</keyword>
<name>A0A4S4M6U6_9AGAM</name>
<dbReference type="GO" id="GO:0005524">
    <property type="term" value="F:ATP binding"/>
    <property type="evidence" value="ECO:0007669"/>
    <property type="project" value="TreeGrafter"/>
</dbReference>
<dbReference type="InterPro" id="IPR016024">
    <property type="entry name" value="ARM-type_fold"/>
</dbReference>
<evidence type="ECO:0000313" key="7">
    <source>
        <dbReference type="Proteomes" id="UP000310158"/>
    </source>
</evidence>
<protein>
    <recommendedName>
        <fullName evidence="8">Elongation factor 3</fullName>
    </recommendedName>
</protein>